<dbReference type="AlphaFoldDB" id="A0A061IWF1"/>
<protein>
    <recommendedName>
        <fullName evidence="2">Menorin-like domain-containing protein</fullName>
    </recommendedName>
</protein>
<comment type="caution">
    <text evidence="3">The sequence shown here is derived from an EMBL/GenBank/DDBJ whole genome shotgun (WGS) entry which is preliminary data.</text>
</comment>
<dbReference type="EMBL" id="AUPL01005912">
    <property type="protein sequence ID" value="ESL06415.1"/>
    <property type="molecule type" value="Genomic_DNA"/>
</dbReference>
<evidence type="ECO:0000256" key="1">
    <source>
        <dbReference type="ARBA" id="ARBA00044953"/>
    </source>
</evidence>
<proteinExistence type="inferred from homology"/>
<comment type="similarity">
    <text evidence="1">Belongs to the menorin family.</text>
</comment>
<evidence type="ECO:0000313" key="4">
    <source>
        <dbReference type="Proteomes" id="UP000031737"/>
    </source>
</evidence>
<name>A0A061IWF1_TRYRA</name>
<evidence type="ECO:0000259" key="2">
    <source>
        <dbReference type="Pfam" id="PF10223"/>
    </source>
</evidence>
<dbReference type="OrthoDB" id="248705at2759"/>
<organism evidence="3 4">
    <name type="scientific">Trypanosoma rangeli SC58</name>
    <dbReference type="NCBI Taxonomy" id="429131"/>
    <lineage>
        <taxon>Eukaryota</taxon>
        <taxon>Discoba</taxon>
        <taxon>Euglenozoa</taxon>
        <taxon>Kinetoplastea</taxon>
        <taxon>Metakinetoplastina</taxon>
        <taxon>Trypanosomatida</taxon>
        <taxon>Trypanosomatidae</taxon>
        <taxon>Trypanosoma</taxon>
        <taxon>Herpetosoma</taxon>
    </lineage>
</organism>
<dbReference type="Proteomes" id="UP000031737">
    <property type="component" value="Unassembled WGS sequence"/>
</dbReference>
<evidence type="ECO:0000313" key="3">
    <source>
        <dbReference type="EMBL" id="ESL06415.1"/>
    </source>
</evidence>
<feature type="domain" description="Menorin-like" evidence="2">
    <location>
        <begin position="15"/>
        <end position="209"/>
    </location>
</feature>
<dbReference type="InterPro" id="IPR019356">
    <property type="entry name" value="Menorin_dom"/>
</dbReference>
<reference evidence="3 4" key="1">
    <citation type="submission" date="2013-07" db="EMBL/GenBank/DDBJ databases">
        <authorList>
            <person name="Stoco P.H."/>
            <person name="Wagner G."/>
            <person name="Gerber A."/>
            <person name="Zaha A."/>
            <person name="Thompson C."/>
            <person name="Bartholomeu D.C."/>
            <person name="Luckemeyer D.D."/>
            <person name="Bahia D."/>
            <person name="Loreto E."/>
            <person name="Prestes E.B."/>
            <person name="Lima F.M."/>
            <person name="Rodrigues-Luiz G."/>
            <person name="Vallejo G.A."/>
            <person name="Filho J.F."/>
            <person name="Monteiro K.M."/>
            <person name="Tyler K.M."/>
            <person name="de Almeida L.G."/>
            <person name="Ortiz M.F."/>
            <person name="Siervo M.A."/>
            <person name="de Moraes M.H."/>
            <person name="Cunha O.L."/>
            <person name="Mendonca-Neto R."/>
            <person name="Silva R."/>
            <person name="Teixeira S.M."/>
            <person name="Murta S.M."/>
            <person name="Sincero T.C."/>
            <person name="Mendes T.A."/>
            <person name="Urmenyi T.P."/>
            <person name="Silva V.G."/>
            <person name="da Rocha W.D."/>
            <person name="Andersson B."/>
            <person name="Romanha A.J."/>
            <person name="Steindel M."/>
            <person name="de Vasconcelos A.T."/>
            <person name="Grisard E.C."/>
        </authorList>
    </citation>
    <scope>NUCLEOTIDE SEQUENCE [LARGE SCALE GENOMIC DNA]</scope>
    <source>
        <strain evidence="3 4">SC58</strain>
    </source>
</reference>
<dbReference type="VEuPathDB" id="TriTrypDB:TRSC58_05912"/>
<accession>A0A061IWF1</accession>
<sequence>MVAAFTVAHGCVPHSWVHAVNSLTALRAAAGRLCRATEQCPIGLEVDVRVAPHDAAMVPLLHHDPITAAEASTCVTLAAWLEELAGIVKSQSGRLGVVKLDFKDPSAAVTAHSLLAQSFALYSELSGKFSFWWNADVLAARRLGTVGPSVNHPSFTALPEAELYTLIHVFVSQLGVGLSFGWRLPDSFTAYAVTEVLRMREFVRRLAAYIAADAGGGGGGGHCFRDVRVRPACVTFAVRYSAVFATGATASQEALWQALDNLLGEARRLFATANGSPPCFLSFWRDRGERLTDAQIGLAKARFPGCTVDAD</sequence>
<gene>
    <name evidence="3" type="ORF">TRSC58_05912</name>
</gene>
<keyword evidence="4" id="KW-1185">Reference proteome</keyword>
<dbReference type="Pfam" id="PF10223">
    <property type="entry name" value="Menorin_N"/>
    <property type="match status" value="1"/>
</dbReference>